<organism evidence="6 7">
    <name type="scientific">Phytophthora megakarya</name>
    <dbReference type="NCBI Taxonomy" id="4795"/>
    <lineage>
        <taxon>Eukaryota</taxon>
        <taxon>Sar</taxon>
        <taxon>Stramenopiles</taxon>
        <taxon>Oomycota</taxon>
        <taxon>Peronosporomycetes</taxon>
        <taxon>Peronosporales</taxon>
        <taxon>Peronosporaceae</taxon>
        <taxon>Phytophthora</taxon>
    </lineage>
</organism>
<keyword evidence="4" id="KW-0408">Iron</keyword>
<keyword evidence="2" id="KW-0479">Metal-binding</keyword>
<name>A0A225VSB9_9STRA</name>
<dbReference type="SUPFAM" id="SSF48264">
    <property type="entry name" value="Cytochrome P450"/>
    <property type="match status" value="2"/>
</dbReference>
<sequence length="226" mass="25545">MCLGMRFAIAELKMTLATILSKLDIQTTKDPHTFTYIPSVTLQVIGDYRNEMKLEALTMWLSPASIAVSCVAVTIVYLVTPSAHDRAAKGLPTPDGDYPNLRQTIESVKFLDWILNYCRKYDGKPWYIRMLGRNPSIVCCPEAFENVQKTQLFDSFDKSPVVSKAMHDALGQGIFVISGPHHQRKTASHLFTAQMMQYAMEVVVPEKGETLMKRLNEFCEMKVNES</sequence>
<dbReference type="GO" id="GO:0016705">
    <property type="term" value="F:oxidoreductase activity, acting on paired donors, with incorporation or reduction of molecular oxygen"/>
    <property type="evidence" value="ECO:0007669"/>
    <property type="project" value="InterPro"/>
</dbReference>
<keyword evidence="5" id="KW-0812">Transmembrane</keyword>
<dbReference type="GO" id="GO:0020037">
    <property type="term" value="F:heme binding"/>
    <property type="evidence" value="ECO:0007669"/>
    <property type="project" value="InterPro"/>
</dbReference>
<dbReference type="AlphaFoldDB" id="A0A225VSB9"/>
<dbReference type="EMBL" id="NBNE01003299">
    <property type="protein sequence ID" value="OWZ08054.1"/>
    <property type="molecule type" value="Genomic_DNA"/>
</dbReference>
<evidence type="ECO:0000313" key="7">
    <source>
        <dbReference type="Proteomes" id="UP000198211"/>
    </source>
</evidence>
<comment type="caution">
    <text evidence="6">The sequence shown here is derived from an EMBL/GenBank/DDBJ whole genome shotgun (WGS) entry which is preliminary data.</text>
</comment>
<dbReference type="Proteomes" id="UP000198211">
    <property type="component" value="Unassembled WGS sequence"/>
</dbReference>
<dbReference type="PANTHER" id="PTHR24296">
    <property type="entry name" value="CYTOCHROME P450"/>
    <property type="match status" value="1"/>
</dbReference>
<accession>A0A225VSB9</accession>
<evidence type="ECO:0000256" key="4">
    <source>
        <dbReference type="ARBA" id="ARBA00023004"/>
    </source>
</evidence>
<proteinExistence type="inferred from homology"/>
<dbReference type="GO" id="GO:0004497">
    <property type="term" value="F:monooxygenase activity"/>
    <property type="evidence" value="ECO:0007669"/>
    <property type="project" value="InterPro"/>
</dbReference>
<evidence type="ECO:0000256" key="3">
    <source>
        <dbReference type="ARBA" id="ARBA00023002"/>
    </source>
</evidence>
<dbReference type="Gene3D" id="1.10.630.10">
    <property type="entry name" value="Cytochrome P450"/>
    <property type="match status" value="2"/>
</dbReference>
<evidence type="ECO:0000256" key="5">
    <source>
        <dbReference type="SAM" id="Phobius"/>
    </source>
</evidence>
<keyword evidence="3" id="KW-0560">Oxidoreductase</keyword>
<evidence type="ECO:0000313" key="6">
    <source>
        <dbReference type="EMBL" id="OWZ08054.1"/>
    </source>
</evidence>
<dbReference type="InterPro" id="IPR001128">
    <property type="entry name" value="Cyt_P450"/>
</dbReference>
<dbReference type="InterPro" id="IPR036396">
    <property type="entry name" value="Cyt_P450_sf"/>
</dbReference>
<dbReference type="GO" id="GO:0005506">
    <property type="term" value="F:iron ion binding"/>
    <property type="evidence" value="ECO:0007669"/>
    <property type="project" value="InterPro"/>
</dbReference>
<evidence type="ECO:0000256" key="2">
    <source>
        <dbReference type="ARBA" id="ARBA00022723"/>
    </source>
</evidence>
<dbReference type="OrthoDB" id="88723at2759"/>
<dbReference type="Pfam" id="PF00067">
    <property type="entry name" value="p450"/>
    <property type="match status" value="1"/>
</dbReference>
<dbReference type="STRING" id="4795.A0A225VSB9"/>
<evidence type="ECO:0000256" key="1">
    <source>
        <dbReference type="ARBA" id="ARBA00010617"/>
    </source>
</evidence>
<gene>
    <name evidence="6" type="ORF">PHMEG_00019464</name>
</gene>
<keyword evidence="7" id="KW-1185">Reference proteome</keyword>
<keyword evidence="5" id="KW-1133">Transmembrane helix</keyword>
<keyword evidence="5" id="KW-0472">Membrane</keyword>
<reference evidence="7" key="1">
    <citation type="submission" date="2017-03" db="EMBL/GenBank/DDBJ databases">
        <title>Phytopthora megakarya and P. palmivora, two closely related causual agents of cacao black pod achieved similar genome size and gene model numbers by different mechanisms.</title>
        <authorList>
            <person name="Ali S."/>
            <person name="Shao J."/>
            <person name="Larry D.J."/>
            <person name="Kronmiller B."/>
            <person name="Shen D."/>
            <person name="Strem M.D."/>
            <person name="Melnick R.L."/>
            <person name="Guiltinan M.J."/>
            <person name="Tyler B.M."/>
            <person name="Meinhardt L.W."/>
            <person name="Bailey B.A."/>
        </authorList>
    </citation>
    <scope>NUCLEOTIDE SEQUENCE [LARGE SCALE GENOMIC DNA]</scope>
    <source>
        <strain evidence="7">zdho120</strain>
    </source>
</reference>
<comment type="similarity">
    <text evidence="1">Belongs to the cytochrome P450 family.</text>
</comment>
<protein>
    <submittedName>
        <fullName evidence="6">Cytochrome P450</fullName>
    </submittedName>
</protein>
<feature type="transmembrane region" description="Helical" evidence="5">
    <location>
        <begin position="57"/>
        <end position="79"/>
    </location>
</feature>